<reference evidence="5 6" key="1">
    <citation type="submission" date="2020-08" db="EMBL/GenBank/DDBJ databases">
        <title>Genomic Encyclopedia of Type Strains, Phase IV (KMG-IV): sequencing the most valuable type-strain genomes for metagenomic binning, comparative biology and taxonomic classification.</title>
        <authorList>
            <person name="Goeker M."/>
        </authorList>
    </citation>
    <scope>NUCLEOTIDE SEQUENCE [LARGE SCALE GENOMIC DNA]</scope>
    <source>
        <strain evidence="5 6">DSM 26723</strain>
    </source>
</reference>
<gene>
    <name evidence="5" type="ORF">HNQ60_004156</name>
</gene>
<keyword evidence="1" id="KW-0805">Transcription regulation</keyword>
<dbReference type="InterPro" id="IPR018062">
    <property type="entry name" value="HTH_AraC-typ_CS"/>
</dbReference>
<dbReference type="Pfam" id="PF12833">
    <property type="entry name" value="HTH_18"/>
    <property type="match status" value="1"/>
</dbReference>
<accession>A0A841HQV8</accession>
<sequence length="351" mass="38908">MGRHAYADFDEFADAIDGLAGRFVPTARSNGEWWIDKMALRGHHLQYLQVGGATTFAGDGTPGTVTLGIPMTDPAALRSDGQPLADNTFNLIIQNQPFTCSSRSLSRWAAVAVQQDKLAKREAFLDSPTPGGARTQTDKSLLDNVRSLILRIWSDDQAVKIVDPAAQAAVEDEMMHAVTNVLQASNRANDRHIGRPQVSRTRVIAHCLELIDASEGQPLFIDDLCNATQVSERTLRNIFQEYFGVGPMRLLKVRQLREIRSALLRGDPVADTVTKIAARFGVWDFSLFARNYRALYGEAPSQTLRKPRDRGIAVREDERLTPTWIAFAARQFALQQPMQASDGSPMRMAES</sequence>
<keyword evidence="2" id="KW-0238">DNA-binding</keyword>
<name>A0A841HQV8_9GAMM</name>
<keyword evidence="3" id="KW-0804">Transcription</keyword>
<dbReference type="InterPro" id="IPR050204">
    <property type="entry name" value="AraC_XylS_family_regulators"/>
</dbReference>
<organism evidence="5 6">
    <name type="scientific">Povalibacter uvarum</name>
    <dbReference type="NCBI Taxonomy" id="732238"/>
    <lineage>
        <taxon>Bacteria</taxon>
        <taxon>Pseudomonadati</taxon>
        <taxon>Pseudomonadota</taxon>
        <taxon>Gammaproteobacteria</taxon>
        <taxon>Steroidobacterales</taxon>
        <taxon>Steroidobacteraceae</taxon>
        <taxon>Povalibacter</taxon>
    </lineage>
</organism>
<protein>
    <submittedName>
        <fullName evidence="5">AraC family ethanolamine operon transcriptional activator</fullName>
    </submittedName>
</protein>
<evidence type="ECO:0000256" key="3">
    <source>
        <dbReference type="ARBA" id="ARBA00023163"/>
    </source>
</evidence>
<dbReference type="GO" id="GO:0043565">
    <property type="term" value="F:sequence-specific DNA binding"/>
    <property type="evidence" value="ECO:0007669"/>
    <property type="project" value="InterPro"/>
</dbReference>
<evidence type="ECO:0000313" key="5">
    <source>
        <dbReference type="EMBL" id="MBB6095266.1"/>
    </source>
</evidence>
<evidence type="ECO:0000313" key="6">
    <source>
        <dbReference type="Proteomes" id="UP000588068"/>
    </source>
</evidence>
<proteinExistence type="predicted"/>
<dbReference type="InterPro" id="IPR018060">
    <property type="entry name" value="HTH_AraC"/>
</dbReference>
<dbReference type="PANTHER" id="PTHR46796:SF12">
    <property type="entry name" value="HTH-TYPE DNA-BINDING TRANSCRIPTIONAL ACTIVATOR EUTR"/>
    <property type="match status" value="1"/>
</dbReference>
<dbReference type="GO" id="GO:0003700">
    <property type="term" value="F:DNA-binding transcription factor activity"/>
    <property type="evidence" value="ECO:0007669"/>
    <property type="project" value="InterPro"/>
</dbReference>
<dbReference type="PANTHER" id="PTHR46796">
    <property type="entry name" value="HTH-TYPE TRANSCRIPTIONAL ACTIVATOR RHAS-RELATED"/>
    <property type="match status" value="1"/>
</dbReference>
<dbReference type="Proteomes" id="UP000588068">
    <property type="component" value="Unassembled WGS sequence"/>
</dbReference>
<keyword evidence="6" id="KW-1185">Reference proteome</keyword>
<evidence type="ECO:0000256" key="2">
    <source>
        <dbReference type="ARBA" id="ARBA00023125"/>
    </source>
</evidence>
<evidence type="ECO:0000259" key="4">
    <source>
        <dbReference type="PROSITE" id="PS01124"/>
    </source>
</evidence>
<dbReference type="EMBL" id="JACHHZ010000005">
    <property type="protein sequence ID" value="MBB6095266.1"/>
    <property type="molecule type" value="Genomic_DNA"/>
</dbReference>
<feature type="domain" description="HTH araC/xylS-type" evidence="4">
    <location>
        <begin position="205"/>
        <end position="306"/>
    </location>
</feature>
<dbReference type="SMART" id="SM00342">
    <property type="entry name" value="HTH_ARAC"/>
    <property type="match status" value="1"/>
</dbReference>
<comment type="caution">
    <text evidence="5">The sequence shown here is derived from an EMBL/GenBank/DDBJ whole genome shotgun (WGS) entry which is preliminary data.</text>
</comment>
<dbReference type="Gene3D" id="1.10.10.60">
    <property type="entry name" value="Homeodomain-like"/>
    <property type="match status" value="1"/>
</dbReference>
<dbReference type="PROSITE" id="PS01124">
    <property type="entry name" value="HTH_ARAC_FAMILY_2"/>
    <property type="match status" value="1"/>
</dbReference>
<evidence type="ECO:0000256" key="1">
    <source>
        <dbReference type="ARBA" id="ARBA00023015"/>
    </source>
</evidence>
<dbReference type="PROSITE" id="PS00041">
    <property type="entry name" value="HTH_ARAC_FAMILY_1"/>
    <property type="match status" value="1"/>
</dbReference>
<dbReference type="RefSeq" id="WP_184334660.1">
    <property type="nucleotide sequence ID" value="NZ_JACHHZ010000005.1"/>
</dbReference>
<dbReference type="AlphaFoldDB" id="A0A841HQV8"/>